<accession>A0A183CK47</accession>
<dbReference type="Proteomes" id="UP000050741">
    <property type="component" value="Unassembled WGS sequence"/>
</dbReference>
<protein>
    <submittedName>
        <fullName evidence="3">Reverse transcriptase domain-containing protein</fullName>
    </submittedName>
</protein>
<evidence type="ECO:0000256" key="1">
    <source>
        <dbReference type="SAM" id="MobiDB-lite"/>
    </source>
</evidence>
<feature type="region of interest" description="Disordered" evidence="1">
    <location>
        <begin position="354"/>
        <end position="403"/>
    </location>
</feature>
<evidence type="ECO:0000313" key="2">
    <source>
        <dbReference type="Proteomes" id="UP000050741"/>
    </source>
</evidence>
<keyword evidence="2" id="KW-1185">Reference proteome</keyword>
<dbReference type="AlphaFoldDB" id="A0A183CK47"/>
<reference evidence="3" key="2">
    <citation type="submission" date="2016-06" db="UniProtKB">
        <authorList>
            <consortium name="WormBaseParasite"/>
        </authorList>
    </citation>
    <scope>IDENTIFICATION</scope>
</reference>
<sequence length="463" mass="52709">MITNLLNTKKCLAVLQVERKDKLTAICLKYEFFMTETEQFFASGDEHCKPTVGHMTQTLLPKHLAMSMEQLTEKFDLQLQLLDIEFVPAEFIDIDPGEWCTELVKDRGRYKVLLQPKLDNNSANRIVEAGKVVPESVGGGRRLDDKVVTMKGQQTANREGERRCDDGPIQEQQNANKEGGRRLEVGPMRGQRSANREGGRRLEVGPMRGQRSANREGGRRLEDEGVPMGGQQNANNDWEPIDRFLLSGKGHLGNSDNFVTSNDLGFMRKKLNMRSPTEQRALKPYNDSMEEYILLSIQDRERFVAESDRETDRKLQMEKLEGFKELLRLYKEQKELIDTANATKEGGRRLEVGPMRGQRSANREGGRRLEVGPMRGQRSANREGGRRLEDEGVPMGGQQNANNDWEPIDRFLLSGKGHLGNSDNFVTSNDLGFMRKKLNMRSPTEQRALKPYNDSMEEYILLS</sequence>
<dbReference type="WBParaSite" id="GPLIN_001325300">
    <property type="protein sequence ID" value="GPLIN_001325300"/>
    <property type="gene ID" value="GPLIN_001325300"/>
</dbReference>
<reference evidence="2" key="1">
    <citation type="submission" date="2014-05" db="EMBL/GenBank/DDBJ databases">
        <title>The genome and life-stage specific transcriptomes of Globodera pallida elucidate key aspects of plant parasitism by a cyst nematode.</title>
        <authorList>
            <person name="Cotton J.A."/>
            <person name="Lilley C.J."/>
            <person name="Jones L.M."/>
            <person name="Kikuchi T."/>
            <person name="Reid A.J."/>
            <person name="Thorpe P."/>
            <person name="Tsai I.J."/>
            <person name="Beasley H."/>
            <person name="Blok V."/>
            <person name="Cock P.J.A."/>
            <person name="Van den Akker S.E."/>
            <person name="Holroyd N."/>
            <person name="Hunt M."/>
            <person name="Mantelin S."/>
            <person name="Naghra H."/>
            <person name="Pain A."/>
            <person name="Palomares-Rius J.E."/>
            <person name="Zarowiecki M."/>
            <person name="Berriman M."/>
            <person name="Jones J.T."/>
            <person name="Urwin P.E."/>
        </authorList>
    </citation>
    <scope>NUCLEOTIDE SEQUENCE [LARGE SCALE GENOMIC DNA]</scope>
    <source>
        <strain evidence="2">Lindley</strain>
    </source>
</reference>
<feature type="compositionally biased region" description="Basic and acidic residues" evidence="1">
    <location>
        <begin position="213"/>
        <end position="223"/>
    </location>
</feature>
<name>A0A183CK47_GLOPA</name>
<evidence type="ECO:0000313" key="3">
    <source>
        <dbReference type="WBParaSite" id="GPLIN_001325300"/>
    </source>
</evidence>
<organism evidence="2 3">
    <name type="scientific">Globodera pallida</name>
    <name type="common">Potato cyst nematode worm</name>
    <name type="synonym">Heterodera pallida</name>
    <dbReference type="NCBI Taxonomy" id="36090"/>
    <lineage>
        <taxon>Eukaryota</taxon>
        <taxon>Metazoa</taxon>
        <taxon>Ecdysozoa</taxon>
        <taxon>Nematoda</taxon>
        <taxon>Chromadorea</taxon>
        <taxon>Rhabditida</taxon>
        <taxon>Tylenchina</taxon>
        <taxon>Tylenchomorpha</taxon>
        <taxon>Tylenchoidea</taxon>
        <taxon>Heteroderidae</taxon>
        <taxon>Heteroderinae</taxon>
        <taxon>Globodera</taxon>
    </lineage>
</organism>
<feature type="compositionally biased region" description="Basic and acidic residues" evidence="1">
    <location>
        <begin position="361"/>
        <end position="370"/>
    </location>
</feature>
<feature type="compositionally biased region" description="Basic and acidic residues" evidence="1">
    <location>
        <begin position="194"/>
        <end position="203"/>
    </location>
</feature>
<proteinExistence type="predicted"/>
<feature type="region of interest" description="Disordered" evidence="1">
    <location>
        <begin position="149"/>
        <end position="236"/>
    </location>
</feature>
<feature type="compositionally biased region" description="Basic and acidic residues" evidence="1">
    <location>
        <begin position="380"/>
        <end position="390"/>
    </location>
</feature>